<dbReference type="Proteomes" id="UP000887579">
    <property type="component" value="Unplaced"/>
</dbReference>
<sequence length="118" mass="11514">VIGVPLVVGAGVTVDVGNETVDVAFVVAVGGGNVELLGNDGIVGMVIGGDSVEVLVAGGGIVAGVSVELLFDEGIVGMVTGGVIVEGIDGNVINVLGEDWVEEDVGAAVEVEGIALFK</sequence>
<reference evidence="2" key="1">
    <citation type="submission" date="2022-11" db="UniProtKB">
        <authorList>
            <consortium name="WormBaseParasite"/>
        </authorList>
    </citation>
    <scope>IDENTIFICATION</scope>
</reference>
<dbReference type="WBParaSite" id="ES5_v2.g30471.t1">
    <property type="protein sequence ID" value="ES5_v2.g30471.t1"/>
    <property type="gene ID" value="ES5_v2.g30471"/>
</dbReference>
<proteinExistence type="predicted"/>
<evidence type="ECO:0000313" key="1">
    <source>
        <dbReference type="Proteomes" id="UP000887579"/>
    </source>
</evidence>
<organism evidence="1 2">
    <name type="scientific">Panagrolaimus sp. ES5</name>
    <dbReference type="NCBI Taxonomy" id="591445"/>
    <lineage>
        <taxon>Eukaryota</taxon>
        <taxon>Metazoa</taxon>
        <taxon>Ecdysozoa</taxon>
        <taxon>Nematoda</taxon>
        <taxon>Chromadorea</taxon>
        <taxon>Rhabditida</taxon>
        <taxon>Tylenchina</taxon>
        <taxon>Panagrolaimomorpha</taxon>
        <taxon>Panagrolaimoidea</taxon>
        <taxon>Panagrolaimidae</taxon>
        <taxon>Panagrolaimus</taxon>
    </lineage>
</organism>
<name>A0AC34GL80_9BILA</name>
<accession>A0AC34GL80</accession>
<evidence type="ECO:0000313" key="2">
    <source>
        <dbReference type="WBParaSite" id="ES5_v2.g30471.t1"/>
    </source>
</evidence>
<protein>
    <submittedName>
        <fullName evidence="2">Uncharacterized protein</fullName>
    </submittedName>
</protein>